<evidence type="ECO:0000313" key="3">
    <source>
        <dbReference type="Proteomes" id="UP000270678"/>
    </source>
</evidence>
<dbReference type="GO" id="GO:0005524">
    <property type="term" value="F:ATP binding"/>
    <property type="evidence" value="ECO:0007669"/>
    <property type="project" value="InterPro"/>
</dbReference>
<dbReference type="PROSITE" id="PS50011">
    <property type="entry name" value="PROTEIN_KINASE_DOM"/>
    <property type="match status" value="1"/>
</dbReference>
<evidence type="ECO:0000259" key="1">
    <source>
        <dbReference type="PROSITE" id="PS50011"/>
    </source>
</evidence>
<dbReference type="Gene3D" id="3.90.1200.10">
    <property type="match status" value="1"/>
</dbReference>
<sequence>MKLENAIRRTMARSELNQAIRTAFAGTKSIAYAEELTDGMYNTAYTLTLSDGMKVVLKVAPDSSIQSMRYEKGMMRCEVEVLRLLRECGDIPVPEVYYYSGEQTNLEYFIMEYMSGETFVKVKKSLPQEEREAIEAELGRLNRLINDIEGERFGYYALREQQGTEWPDVLRSMFDGILADARDTGVDLPMTEDEIWSVLDQAQESLAEVKKPCLVHWDLWDGNVFIQDGCITGLIDCERALWGDYLLEYNFRAVSGQSAAFLRGYGIEQLTPSEKTRSQIYDLYLVLILHIECAYRKYEDQRHIEWVANLLQKTWDGFTRSEDK</sequence>
<dbReference type="InterPro" id="IPR011009">
    <property type="entry name" value="Kinase-like_dom_sf"/>
</dbReference>
<keyword evidence="3" id="KW-1185">Reference proteome</keyword>
<gene>
    <name evidence="2" type="ORF">EI981_07315</name>
</gene>
<keyword evidence="2" id="KW-0808">Transferase</keyword>
<dbReference type="GO" id="GO:0004672">
    <property type="term" value="F:protein kinase activity"/>
    <property type="evidence" value="ECO:0007669"/>
    <property type="project" value="InterPro"/>
</dbReference>
<dbReference type="EMBL" id="CP034346">
    <property type="protein sequence ID" value="AZS14289.1"/>
    <property type="molecule type" value="Genomic_DNA"/>
</dbReference>
<name>A0A3Q9I785_9BACL</name>
<dbReference type="AlphaFoldDB" id="A0A3Q9I785"/>
<proteinExistence type="predicted"/>
<dbReference type="InterPro" id="IPR000719">
    <property type="entry name" value="Prot_kinase_dom"/>
</dbReference>
<organism evidence="2 3">
    <name type="scientific">Paenibacillus lutimineralis</name>
    <dbReference type="NCBI Taxonomy" id="2707005"/>
    <lineage>
        <taxon>Bacteria</taxon>
        <taxon>Bacillati</taxon>
        <taxon>Bacillota</taxon>
        <taxon>Bacilli</taxon>
        <taxon>Bacillales</taxon>
        <taxon>Paenibacillaceae</taxon>
        <taxon>Paenibacillus</taxon>
    </lineage>
</organism>
<dbReference type="SUPFAM" id="SSF56112">
    <property type="entry name" value="Protein kinase-like (PK-like)"/>
    <property type="match status" value="1"/>
</dbReference>
<protein>
    <submittedName>
        <fullName evidence="2">Aminoglycoside phosphotransferase family protein</fullName>
    </submittedName>
</protein>
<reference evidence="3" key="1">
    <citation type="submission" date="2018-12" db="EMBL/GenBank/DDBJ databases">
        <title>Complete genome sequence of Paenibacillus sp. MBLB1234.</title>
        <authorList>
            <person name="Nam Y.-D."/>
            <person name="Kang J."/>
            <person name="Chung W.-H."/>
            <person name="Park Y.S."/>
        </authorList>
    </citation>
    <scope>NUCLEOTIDE SEQUENCE [LARGE SCALE GENOMIC DNA]</scope>
    <source>
        <strain evidence="3">MBLB1234</strain>
    </source>
</reference>
<accession>A0A3Q9I785</accession>
<dbReference type="KEGG" id="plut:EI981_07315"/>
<dbReference type="PANTHER" id="PTHR21310:SF15">
    <property type="entry name" value="AMINOGLYCOSIDE PHOSPHOTRANSFERASE DOMAIN-CONTAINING PROTEIN"/>
    <property type="match status" value="1"/>
</dbReference>
<dbReference type="PANTHER" id="PTHR21310">
    <property type="entry name" value="AMINOGLYCOSIDE PHOSPHOTRANSFERASE-RELATED-RELATED"/>
    <property type="match status" value="1"/>
</dbReference>
<dbReference type="InterPro" id="IPR002575">
    <property type="entry name" value="Aminoglycoside_PTrfase"/>
</dbReference>
<feature type="domain" description="Protein kinase" evidence="1">
    <location>
        <begin position="30"/>
        <end position="324"/>
    </location>
</feature>
<dbReference type="Pfam" id="PF01636">
    <property type="entry name" value="APH"/>
    <property type="match status" value="1"/>
</dbReference>
<dbReference type="OrthoDB" id="334783at2"/>
<dbReference type="Proteomes" id="UP000270678">
    <property type="component" value="Chromosome"/>
</dbReference>
<dbReference type="InterPro" id="IPR051678">
    <property type="entry name" value="AGP_Transferase"/>
</dbReference>
<dbReference type="Gene3D" id="3.30.200.20">
    <property type="entry name" value="Phosphorylase Kinase, domain 1"/>
    <property type="match status" value="1"/>
</dbReference>
<evidence type="ECO:0000313" key="2">
    <source>
        <dbReference type="EMBL" id="AZS14289.1"/>
    </source>
</evidence>